<keyword evidence="8" id="KW-0325">Glycoprotein</keyword>
<name>A0A8C9QV21_SCLFO</name>
<feature type="domain" description="Ig-like" evidence="14">
    <location>
        <begin position="147"/>
        <end position="233"/>
    </location>
</feature>
<dbReference type="Gene3D" id="2.60.40.10">
    <property type="entry name" value="Immunoglobulins"/>
    <property type="match status" value="2"/>
</dbReference>
<dbReference type="InterPro" id="IPR036179">
    <property type="entry name" value="Ig-like_dom_sf"/>
</dbReference>
<evidence type="ECO:0000256" key="9">
    <source>
        <dbReference type="ARBA" id="ARBA00023306"/>
    </source>
</evidence>
<dbReference type="SUPFAM" id="SSF48726">
    <property type="entry name" value="Immunoglobulin"/>
    <property type="match status" value="2"/>
</dbReference>
<evidence type="ECO:0000256" key="8">
    <source>
        <dbReference type="ARBA" id="ARBA00023180"/>
    </source>
</evidence>
<keyword evidence="4" id="KW-0732">Signal</keyword>
<evidence type="ECO:0000256" key="7">
    <source>
        <dbReference type="ARBA" id="ARBA00023157"/>
    </source>
</evidence>
<evidence type="ECO:0000256" key="6">
    <source>
        <dbReference type="ARBA" id="ARBA00023136"/>
    </source>
</evidence>
<feature type="transmembrane region" description="Helical" evidence="13">
    <location>
        <begin position="240"/>
        <end position="262"/>
    </location>
</feature>
<dbReference type="SMART" id="SM00408">
    <property type="entry name" value="IGc2"/>
    <property type="match status" value="1"/>
</dbReference>
<dbReference type="PANTHER" id="PTHR44888:SF2">
    <property type="entry name" value="HEPATIC AND GLIAL CELL ADHESION MOLECULE"/>
    <property type="match status" value="1"/>
</dbReference>
<evidence type="ECO:0000256" key="1">
    <source>
        <dbReference type="ARBA" id="ARBA00004496"/>
    </source>
</evidence>
<dbReference type="GO" id="GO:0005737">
    <property type="term" value="C:cytoplasm"/>
    <property type="evidence" value="ECO:0007669"/>
    <property type="project" value="UniProtKB-SubCell"/>
</dbReference>
<keyword evidence="3 13" id="KW-0812">Transmembrane</keyword>
<evidence type="ECO:0000256" key="4">
    <source>
        <dbReference type="ARBA" id="ARBA00022729"/>
    </source>
</evidence>
<evidence type="ECO:0000313" key="15">
    <source>
        <dbReference type="Ensembl" id="ENSSFOP00015003312.1"/>
    </source>
</evidence>
<dbReference type="InterPro" id="IPR013106">
    <property type="entry name" value="Ig_V-set"/>
</dbReference>
<comment type="subcellular location">
    <subcellularLocation>
        <location evidence="1">Cytoplasm</location>
    </subcellularLocation>
    <subcellularLocation>
        <location evidence="11">Endomembrane system</location>
        <topology evidence="11">Single-pass type I membrane protein</topology>
    </subcellularLocation>
</comment>
<reference evidence="15" key="2">
    <citation type="submission" date="2025-08" db="UniProtKB">
        <authorList>
            <consortium name="Ensembl"/>
        </authorList>
    </citation>
    <scope>IDENTIFICATION</scope>
</reference>
<dbReference type="Pfam" id="PF07686">
    <property type="entry name" value="V-set"/>
    <property type="match status" value="1"/>
</dbReference>
<keyword evidence="5 13" id="KW-1133">Transmembrane helix</keyword>
<dbReference type="InterPro" id="IPR003599">
    <property type="entry name" value="Ig_sub"/>
</dbReference>
<evidence type="ECO:0000259" key="14">
    <source>
        <dbReference type="PROSITE" id="PS50835"/>
    </source>
</evidence>
<dbReference type="AlphaFoldDB" id="A0A8C9QV21"/>
<dbReference type="InterPro" id="IPR013783">
    <property type="entry name" value="Ig-like_fold"/>
</dbReference>
<evidence type="ECO:0000256" key="11">
    <source>
        <dbReference type="ARBA" id="ARBA00046288"/>
    </source>
</evidence>
<feature type="compositionally biased region" description="Polar residues" evidence="12">
    <location>
        <begin position="320"/>
        <end position="333"/>
    </location>
</feature>
<evidence type="ECO:0000256" key="10">
    <source>
        <dbReference type="ARBA" id="ARBA00023319"/>
    </source>
</evidence>
<feature type="region of interest" description="Disordered" evidence="12">
    <location>
        <begin position="306"/>
        <end position="416"/>
    </location>
</feature>
<accession>A0A8C9QV21</accession>
<keyword evidence="16" id="KW-1185">Reference proteome</keyword>
<gene>
    <name evidence="15" type="primary">HEPACAM</name>
</gene>
<dbReference type="InterPro" id="IPR003598">
    <property type="entry name" value="Ig_sub2"/>
</dbReference>
<dbReference type="KEGG" id="sfm:108928703"/>
<dbReference type="PROSITE" id="PS50835">
    <property type="entry name" value="IG_LIKE"/>
    <property type="match status" value="1"/>
</dbReference>
<proteinExistence type="predicted"/>
<dbReference type="Ensembl" id="ENSSFOT00015003367.2">
    <property type="protein sequence ID" value="ENSSFOP00015003312.1"/>
    <property type="gene ID" value="ENSSFOG00015002176.2"/>
</dbReference>
<dbReference type="InterPro" id="IPR007110">
    <property type="entry name" value="Ig-like_dom"/>
</dbReference>
<keyword evidence="6 13" id="KW-0472">Membrane</keyword>
<keyword evidence="2" id="KW-0963">Cytoplasm</keyword>
<feature type="compositionally biased region" description="Low complexity" evidence="12">
    <location>
        <begin position="352"/>
        <end position="362"/>
    </location>
</feature>
<dbReference type="OrthoDB" id="9891523at2759"/>
<dbReference type="Proteomes" id="UP000694397">
    <property type="component" value="Chromosome 10"/>
</dbReference>
<evidence type="ECO:0000256" key="5">
    <source>
        <dbReference type="ARBA" id="ARBA00022989"/>
    </source>
</evidence>
<keyword evidence="9" id="KW-0131">Cell cycle</keyword>
<organism evidence="15 16">
    <name type="scientific">Scleropages formosus</name>
    <name type="common">Asian bonytongue</name>
    <name type="synonym">Osteoglossum formosum</name>
    <dbReference type="NCBI Taxonomy" id="113540"/>
    <lineage>
        <taxon>Eukaryota</taxon>
        <taxon>Metazoa</taxon>
        <taxon>Chordata</taxon>
        <taxon>Craniata</taxon>
        <taxon>Vertebrata</taxon>
        <taxon>Euteleostomi</taxon>
        <taxon>Actinopterygii</taxon>
        <taxon>Neopterygii</taxon>
        <taxon>Teleostei</taxon>
        <taxon>Osteoglossocephala</taxon>
        <taxon>Osteoglossomorpha</taxon>
        <taxon>Osteoglossiformes</taxon>
        <taxon>Osteoglossidae</taxon>
        <taxon>Scleropages</taxon>
    </lineage>
</organism>
<reference evidence="15" key="3">
    <citation type="submission" date="2025-09" db="UniProtKB">
        <authorList>
            <consortium name="Ensembl"/>
        </authorList>
    </citation>
    <scope>IDENTIFICATION</scope>
</reference>
<reference evidence="15 16" key="1">
    <citation type="submission" date="2019-04" db="EMBL/GenBank/DDBJ databases">
        <authorList>
            <consortium name="Wellcome Sanger Institute Data Sharing"/>
        </authorList>
    </citation>
    <scope>NUCLEOTIDE SEQUENCE [LARGE SCALE GENOMIC DNA]</scope>
</reference>
<evidence type="ECO:0000256" key="2">
    <source>
        <dbReference type="ARBA" id="ARBA00022490"/>
    </source>
</evidence>
<dbReference type="PANTHER" id="PTHR44888">
    <property type="entry name" value="HEPACAM FAMILY MEMBER 2-RELATED"/>
    <property type="match status" value="1"/>
</dbReference>
<keyword evidence="10" id="KW-0393">Immunoglobulin domain</keyword>
<dbReference type="GO" id="GO:0012505">
    <property type="term" value="C:endomembrane system"/>
    <property type="evidence" value="ECO:0007669"/>
    <property type="project" value="UniProtKB-SubCell"/>
</dbReference>
<dbReference type="SMART" id="SM00409">
    <property type="entry name" value="IG"/>
    <property type="match status" value="2"/>
</dbReference>
<evidence type="ECO:0000256" key="12">
    <source>
        <dbReference type="SAM" id="MobiDB-lite"/>
    </source>
</evidence>
<sequence>MRAHRIAPFSAPVSPTLWQIILIFSISGGVLAVHISSPVALVRGILGAEALLLVNYSSASDGPPIIKWQLKRDKSVTVVQSIGAELIGTLRPEYRGRIRVFDNGTLLLHGLRMADEGTYEVEISITDDVFTGEHSVNLTVDEPVSRPRVQMEAHTVLELTERFTLNCSHDNGTRTTYSWMKGGKPLANDSRLLLSHDQKSLTMARVLMEDDGVYLCLVENPIGSMGSRPVKLTVYRRSSLYIILCTGGIFLLVTLVIVCACWEPSEKKKHQSVKHNTLKYVAQNPAKNEVDVVPKTMEREYRNHMSLTTLKEQDGEDSSPDVSLSPSETNGPTGHTGPVPPAPCSPDALTPSVRSYPSSSASFLQPRAVNHSTESVASVPHVRSSMRKLRPPAAFPAMTLPAEPGASVESNGQKQS</sequence>
<evidence type="ECO:0000256" key="3">
    <source>
        <dbReference type="ARBA" id="ARBA00022692"/>
    </source>
</evidence>
<keyword evidence="7" id="KW-1015">Disulfide bond</keyword>
<evidence type="ECO:0000256" key="13">
    <source>
        <dbReference type="SAM" id="Phobius"/>
    </source>
</evidence>
<dbReference type="InterPro" id="IPR052280">
    <property type="entry name" value="HEPACAM_domain"/>
</dbReference>
<dbReference type="Pfam" id="PF13927">
    <property type="entry name" value="Ig_3"/>
    <property type="match status" value="1"/>
</dbReference>
<protein>
    <submittedName>
        <fullName evidence="15">Hepatic and glial cell adhesion molecule</fullName>
    </submittedName>
</protein>
<evidence type="ECO:0000313" key="16">
    <source>
        <dbReference type="Proteomes" id="UP000694397"/>
    </source>
</evidence>
<dbReference type="GeneTree" id="ENSGT01130000278319"/>